<gene>
    <name evidence="3" type="ORF">J437_LFUL016097</name>
</gene>
<evidence type="ECO:0000259" key="2">
    <source>
        <dbReference type="Pfam" id="PF01368"/>
    </source>
</evidence>
<feature type="domain" description="DDH" evidence="2">
    <location>
        <begin position="23"/>
        <end position="186"/>
    </location>
</feature>
<dbReference type="PANTHER" id="PTHR12112:SF39">
    <property type="entry name" value="EG:152A3.5 PROTEIN (FBGN0003116_PN PROTEIN)"/>
    <property type="match status" value="1"/>
</dbReference>
<evidence type="ECO:0000313" key="4">
    <source>
        <dbReference type="Proteomes" id="UP000792457"/>
    </source>
</evidence>
<dbReference type="AlphaFoldDB" id="A0A8K0P6P1"/>
<dbReference type="GO" id="GO:0004309">
    <property type="term" value="F:exopolyphosphatase activity"/>
    <property type="evidence" value="ECO:0007669"/>
    <property type="project" value="TreeGrafter"/>
</dbReference>
<keyword evidence="1" id="KW-0812">Transmembrane</keyword>
<keyword evidence="1" id="KW-0472">Membrane</keyword>
<dbReference type="InterPro" id="IPR001667">
    <property type="entry name" value="DDH_dom"/>
</dbReference>
<dbReference type="OrthoDB" id="374045at2759"/>
<protein>
    <recommendedName>
        <fullName evidence="2">DDH domain-containing protein</fullName>
    </recommendedName>
</protein>
<dbReference type="PANTHER" id="PTHR12112">
    <property type="entry name" value="BNIP - RELATED"/>
    <property type="match status" value="1"/>
</dbReference>
<dbReference type="SUPFAM" id="SSF64182">
    <property type="entry name" value="DHH phosphoesterases"/>
    <property type="match status" value="1"/>
</dbReference>
<reference evidence="3" key="1">
    <citation type="submission" date="2013-04" db="EMBL/GenBank/DDBJ databases">
        <authorList>
            <person name="Qu J."/>
            <person name="Murali S.C."/>
            <person name="Bandaranaike D."/>
            <person name="Bellair M."/>
            <person name="Blankenburg K."/>
            <person name="Chao H."/>
            <person name="Dinh H."/>
            <person name="Doddapaneni H."/>
            <person name="Downs B."/>
            <person name="Dugan-Rocha S."/>
            <person name="Elkadiri S."/>
            <person name="Gnanaolivu R.D."/>
            <person name="Hernandez B."/>
            <person name="Javaid M."/>
            <person name="Jayaseelan J.C."/>
            <person name="Lee S."/>
            <person name="Li M."/>
            <person name="Ming W."/>
            <person name="Munidasa M."/>
            <person name="Muniz J."/>
            <person name="Nguyen L."/>
            <person name="Ongeri F."/>
            <person name="Osuji N."/>
            <person name="Pu L.-L."/>
            <person name="Puazo M."/>
            <person name="Qu C."/>
            <person name="Quiroz J."/>
            <person name="Raj R."/>
            <person name="Weissenberger G."/>
            <person name="Xin Y."/>
            <person name="Zou X."/>
            <person name="Han Y."/>
            <person name="Richards S."/>
            <person name="Worley K."/>
            <person name="Muzny D."/>
            <person name="Gibbs R."/>
        </authorList>
    </citation>
    <scope>NUCLEOTIDE SEQUENCE</scope>
    <source>
        <strain evidence="3">Sampled in the wild</strain>
    </source>
</reference>
<keyword evidence="4" id="KW-1185">Reference proteome</keyword>
<dbReference type="EMBL" id="KZ308955">
    <property type="protein sequence ID" value="KAG8235836.1"/>
    <property type="molecule type" value="Genomic_DNA"/>
</dbReference>
<reference evidence="3" key="2">
    <citation type="submission" date="2017-10" db="EMBL/GenBank/DDBJ databases">
        <title>Ladona fulva Genome sequencing and assembly.</title>
        <authorList>
            <person name="Murali S."/>
            <person name="Richards S."/>
            <person name="Bandaranaike D."/>
            <person name="Bellair M."/>
            <person name="Blankenburg K."/>
            <person name="Chao H."/>
            <person name="Dinh H."/>
            <person name="Doddapaneni H."/>
            <person name="Dugan-Rocha S."/>
            <person name="Elkadiri S."/>
            <person name="Gnanaolivu R."/>
            <person name="Hernandez B."/>
            <person name="Skinner E."/>
            <person name="Javaid M."/>
            <person name="Lee S."/>
            <person name="Li M."/>
            <person name="Ming W."/>
            <person name="Munidasa M."/>
            <person name="Muniz J."/>
            <person name="Nguyen L."/>
            <person name="Hughes D."/>
            <person name="Osuji N."/>
            <person name="Pu L.-L."/>
            <person name="Puazo M."/>
            <person name="Qu C."/>
            <person name="Quiroz J."/>
            <person name="Raj R."/>
            <person name="Weissenberger G."/>
            <person name="Xin Y."/>
            <person name="Zou X."/>
            <person name="Han Y."/>
            <person name="Worley K."/>
            <person name="Muzny D."/>
            <person name="Gibbs R."/>
        </authorList>
    </citation>
    <scope>NUCLEOTIDE SEQUENCE</scope>
    <source>
        <strain evidence="3">Sampled in the wild</strain>
    </source>
</reference>
<keyword evidence="1" id="KW-1133">Transmembrane helix</keyword>
<evidence type="ECO:0000313" key="3">
    <source>
        <dbReference type="EMBL" id="KAG8235836.1"/>
    </source>
</evidence>
<organism evidence="3 4">
    <name type="scientific">Ladona fulva</name>
    <name type="common">Scarce chaser dragonfly</name>
    <name type="synonym">Libellula fulva</name>
    <dbReference type="NCBI Taxonomy" id="123851"/>
    <lineage>
        <taxon>Eukaryota</taxon>
        <taxon>Metazoa</taxon>
        <taxon>Ecdysozoa</taxon>
        <taxon>Arthropoda</taxon>
        <taxon>Hexapoda</taxon>
        <taxon>Insecta</taxon>
        <taxon>Pterygota</taxon>
        <taxon>Palaeoptera</taxon>
        <taxon>Odonata</taxon>
        <taxon>Epiprocta</taxon>
        <taxon>Anisoptera</taxon>
        <taxon>Libelluloidea</taxon>
        <taxon>Libellulidae</taxon>
        <taxon>Ladona</taxon>
    </lineage>
</organism>
<comment type="caution">
    <text evidence="3">The sequence shown here is derived from an EMBL/GenBank/DDBJ whole genome shotgun (WGS) entry which is preliminary data.</text>
</comment>
<proteinExistence type="predicted"/>
<name>A0A8K0P6P1_LADFU</name>
<dbReference type="Gene3D" id="3.90.1640.10">
    <property type="entry name" value="inorganic pyrophosphatase (n-terminal core)"/>
    <property type="match status" value="1"/>
</dbReference>
<dbReference type="GO" id="GO:0005737">
    <property type="term" value="C:cytoplasm"/>
    <property type="evidence" value="ECO:0007669"/>
    <property type="project" value="TreeGrafter"/>
</dbReference>
<accession>A0A8K0P6P1</accession>
<dbReference type="Proteomes" id="UP000792457">
    <property type="component" value="Unassembled WGS sequence"/>
</dbReference>
<sequence length="212" mass="23778">MNEFLHEARRNLGQLDEFDTVQVVMGNESCDLDSAVSALVFGLYLSRTSSTVSVPGKRIAVIPLLNIPQSELPLKTEVMFFFNENDVPVEMLIFRDEIDLHALHAAGRLALVLVDHHSLPPDDRALAQSVAEVLDHRPRDPHAPPFPPHAPVDLRPVGSCCTLVADRLTATKAGQALLTRQVAMLLFVLVSFFRKCRRRMGEWRRLLVVLWV</sequence>
<dbReference type="InterPro" id="IPR038763">
    <property type="entry name" value="DHH_sf"/>
</dbReference>
<evidence type="ECO:0000256" key="1">
    <source>
        <dbReference type="SAM" id="Phobius"/>
    </source>
</evidence>
<dbReference type="Pfam" id="PF01368">
    <property type="entry name" value="DHH"/>
    <property type="match status" value="1"/>
</dbReference>
<feature type="transmembrane region" description="Helical" evidence="1">
    <location>
        <begin position="177"/>
        <end position="196"/>
    </location>
</feature>